<dbReference type="InterPro" id="IPR007345">
    <property type="entry name" value="Polysacch_pyruvyl_Trfase"/>
</dbReference>
<dbReference type="PANTHER" id="PTHR36836">
    <property type="entry name" value="COLANIC ACID BIOSYNTHESIS PROTEIN WCAK"/>
    <property type="match status" value="1"/>
</dbReference>
<gene>
    <name evidence="2" type="ORF">SDC9_60627</name>
</gene>
<sequence>MLITGWYGTETVGDKAILGELLHQYASERPDCRILVTSLYPFITRRTLRELGSDAEVIPLYSWSCLKTAAAARIVCVGGGPLMELELLAVPLWLLSAARANGGQTVLHGCGIGPLLSAKRTDAVRKILALSDRILLRDRAGAAWARELSGRDDVACVGDPAERYLRRTYPKTQQDDKRPVLACFLREPTEEYRGTMTCEEFRLFRESFEAGLAENIKALARREQLDIRFYSMHNFCVGGDDRDFAFRFAQKHFEPGSYWVDNQLTGIEPVVQAMNRARICLCMRFHSVLFADTLEAEYLAIDYTGGGKIHGYLKDHDQLRRLVGMRDLLRGENVLLDAAREAGICKP</sequence>
<name>A0A644XDI9_9ZZZZ</name>
<dbReference type="Pfam" id="PF04230">
    <property type="entry name" value="PS_pyruv_trans"/>
    <property type="match status" value="1"/>
</dbReference>
<feature type="domain" description="Polysaccharide pyruvyl transferase" evidence="1">
    <location>
        <begin position="13"/>
        <end position="303"/>
    </location>
</feature>
<protein>
    <recommendedName>
        <fullName evidence="1">Polysaccharide pyruvyl transferase domain-containing protein</fullName>
    </recommendedName>
</protein>
<dbReference type="EMBL" id="VSSQ01002250">
    <property type="protein sequence ID" value="MPM14265.1"/>
    <property type="molecule type" value="Genomic_DNA"/>
</dbReference>
<accession>A0A644XDI9</accession>
<organism evidence="2">
    <name type="scientific">bioreactor metagenome</name>
    <dbReference type="NCBI Taxonomy" id="1076179"/>
    <lineage>
        <taxon>unclassified sequences</taxon>
        <taxon>metagenomes</taxon>
        <taxon>ecological metagenomes</taxon>
    </lineage>
</organism>
<dbReference type="AlphaFoldDB" id="A0A644XDI9"/>
<reference evidence="2" key="1">
    <citation type="submission" date="2019-08" db="EMBL/GenBank/DDBJ databases">
        <authorList>
            <person name="Kucharzyk K."/>
            <person name="Murdoch R.W."/>
            <person name="Higgins S."/>
            <person name="Loffler F."/>
        </authorList>
    </citation>
    <scope>NUCLEOTIDE SEQUENCE</scope>
</reference>
<evidence type="ECO:0000259" key="1">
    <source>
        <dbReference type="Pfam" id="PF04230"/>
    </source>
</evidence>
<comment type="caution">
    <text evidence="2">The sequence shown here is derived from an EMBL/GenBank/DDBJ whole genome shotgun (WGS) entry which is preliminary data.</text>
</comment>
<proteinExistence type="predicted"/>
<evidence type="ECO:0000313" key="2">
    <source>
        <dbReference type="EMBL" id="MPM14265.1"/>
    </source>
</evidence>
<dbReference type="PANTHER" id="PTHR36836:SF1">
    <property type="entry name" value="COLANIC ACID BIOSYNTHESIS PROTEIN WCAK"/>
    <property type="match status" value="1"/>
</dbReference>